<dbReference type="Pfam" id="PF08282">
    <property type="entry name" value="Hydrolase_3"/>
    <property type="match status" value="1"/>
</dbReference>
<dbReference type="GO" id="GO:0005829">
    <property type="term" value="C:cytosol"/>
    <property type="evidence" value="ECO:0007669"/>
    <property type="project" value="TreeGrafter"/>
</dbReference>
<dbReference type="PANTHER" id="PTHR10000:SF53">
    <property type="entry name" value="5-AMINO-6-(5-PHOSPHO-D-RIBITYLAMINO)URACIL PHOSPHATASE YBJI-RELATED"/>
    <property type="match status" value="1"/>
</dbReference>
<dbReference type="SFLD" id="SFLDG01140">
    <property type="entry name" value="C2.B:_Phosphomannomutase_and_P"/>
    <property type="match status" value="1"/>
</dbReference>
<dbReference type="Gene3D" id="3.30.1240.10">
    <property type="match status" value="1"/>
</dbReference>
<dbReference type="GO" id="GO:0000287">
    <property type="term" value="F:magnesium ion binding"/>
    <property type="evidence" value="ECO:0007669"/>
    <property type="project" value="TreeGrafter"/>
</dbReference>
<dbReference type="AlphaFoldDB" id="A0A0R1T3A9"/>
<dbReference type="NCBIfam" id="TIGR00099">
    <property type="entry name" value="Cof-subfamily"/>
    <property type="match status" value="1"/>
</dbReference>
<dbReference type="EMBL" id="AZFH01000204">
    <property type="protein sequence ID" value="KRL75927.1"/>
    <property type="molecule type" value="Genomic_DNA"/>
</dbReference>
<proteinExistence type="predicted"/>
<dbReference type="PANTHER" id="PTHR10000">
    <property type="entry name" value="PHOSPHOSERINE PHOSPHATASE"/>
    <property type="match status" value="1"/>
</dbReference>
<dbReference type="InterPro" id="IPR023214">
    <property type="entry name" value="HAD_sf"/>
</dbReference>
<comment type="caution">
    <text evidence="1">The sequence shown here is derived from an EMBL/GenBank/DDBJ whole genome shotgun (WGS) entry which is preliminary data.</text>
</comment>
<dbReference type="STRING" id="1423740.FC36_GL002028"/>
<dbReference type="Proteomes" id="UP000051048">
    <property type="component" value="Unassembled WGS sequence"/>
</dbReference>
<dbReference type="InterPro" id="IPR036412">
    <property type="entry name" value="HAD-like_sf"/>
</dbReference>
<dbReference type="NCBIfam" id="TIGR01484">
    <property type="entry name" value="HAD-SF-IIB"/>
    <property type="match status" value="1"/>
</dbReference>
<dbReference type="GO" id="GO:0016791">
    <property type="term" value="F:phosphatase activity"/>
    <property type="evidence" value="ECO:0007669"/>
    <property type="project" value="UniProtKB-ARBA"/>
</dbReference>
<dbReference type="SUPFAM" id="SSF56784">
    <property type="entry name" value="HAD-like"/>
    <property type="match status" value="1"/>
</dbReference>
<gene>
    <name evidence="1" type="ORF">FC36_GL002028</name>
</gene>
<accession>A0A0R1T3A9</accession>
<dbReference type="PATRIC" id="fig|1423740.3.peg.2195"/>
<evidence type="ECO:0000313" key="1">
    <source>
        <dbReference type="EMBL" id="KRL75927.1"/>
    </source>
</evidence>
<organism evidence="1 2">
    <name type="scientific">Ligilactobacillus equi DSM 15833 = JCM 10991</name>
    <dbReference type="NCBI Taxonomy" id="1423740"/>
    <lineage>
        <taxon>Bacteria</taxon>
        <taxon>Bacillati</taxon>
        <taxon>Bacillota</taxon>
        <taxon>Bacilli</taxon>
        <taxon>Lactobacillales</taxon>
        <taxon>Lactobacillaceae</taxon>
        <taxon>Ligilactobacillus</taxon>
    </lineage>
</organism>
<dbReference type="InterPro" id="IPR006379">
    <property type="entry name" value="HAD-SF_hydro_IIB"/>
</dbReference>
<dbReference type="Gene3D" id="3.40.50.1000">
    <property type="entry name" value="HAD superfamily/HAD-like"/>
    <property type="match status" value="1"/>
</dbReference>
<sequence length="278" mass="30925">MERKMSEIKLIASDMDMTFLKADGTYNHERFTKLLDRLEQEGIHFAVASGRSLWMVEDIFGDLSSRLDYVVENGAYVLAQGKVVADPKLNAQEIADFEAFFVDKPEAFLLAAGAKGLYYRGKIANYPSLETMPTKLVELFKKGQSLADFSQIPIDEEIFKMTAIVPVTSVEAISAEYNNQRTLTLKATPSGYGAIDFIKEGYHKAWGLEQLLKHYGLSQDQLMVFGDDVNDLEMMRFAGQAYAMKNAKSAVKAVANQVIASNEAEGVLATIEAYLDKI</sequence>
<name>A0A0R1T3A9_9LACO</name>
<reference evidence="1 2" key="1">
    <citation type="journal article" date="2015" name="Genome Announc.">
        <title>Expanding the biotechnology potential of lactobacilli through comparative genomics of 213 strains and associated genera.</title>
        <authorList>
            <person name="Sun Z."/>
            <person name="Harris H.M."/>
            <person name="McCann A."/>
            <person name="Guo C."/>
            <person name="Argimon S."/>
            <person name="Zhang W."/>
            <person name="Yang X."/>
            <person name="Jeffery I.B."/>
            <person name="Cooney J.C."/>
            <person name="Kagawa T.F."/>
            <person name="Liu W."/>
            <person name="Song Y."/>
            <person name="Salvetti E."/>
            <person name="Wrobel A."/>
            <person name="Rasinkangas P."/>
            <person name="Parkhill J."/>
            <person name="Rea M.C."/>
            <person name="O'Sullivan O."/>
            <person name="Ritari J."/>
            <person name="Douillard F.P."/>
            <person name="Paul Ross R."/>
            <person name="Yang R."/>
            <person name="Briner A.E."/>
            <person name="Felis G.E."/>
            <person name="de Vos W.M."/>
            <person name="Barrangou R."/>
            <person name="Klaenhammer T.R."/>
            <person name="Caufield P.W."/>
            <person name="Cui Y."/>
            <person name="Zhang H."/>
            <person name="O'Toole P.W."/>
        </authorList>
    </citation>
    <scope>NUCLEOTIDE SEQUENCE [LARGE SCALE GENOMIC DNA]</scope>
    <source>
        <strain evidence="1 2">DSM 15833</strain>
    </source>
</reference>
<protein>
    <submittedName>
        <fullName evidence="1">Sugar phosphatase SupH</fullName>
    </submittedName>
</protein>
<dbReference type="InterPro" id="IPR000150">
    <property type="entry name" value="Cof"/>
</dbReference>
<evidence type="ECO:0000313" key="2">
    <source>
        <dbReference type="Proteomes" id="UP000051048"/>
    </source>
</evidence>
<dbReference type="CDD" id="cd07518">
    <property type="entry name" value="HAD_YbiV-Like"/>
    <property type="match status" value="1"/>
</dbReference>
<dbReference type="SFLD" id="SFLDS00003">
    <property type="entry name" value="Haloacid_Dehalogenase"/>
    <property type="match status" value="1"/>
</dbReference>